<dbReference type="AlphaFoldDB" id="A0A0C9XW62"/>
<feature type="region of interest" description="Disordered" evidence="1">
    <location>
        <begin position="37"/>
        <end position="111"/>
    </location>
</feature>
<dbReference type="InterPro" id="IPR014848">
    <property type="entry name" value="Rgp1"/>
</dbReference>
<evidence type="ECO:0000313" key="3">
    <source>
        <dbReference type="Proteomes" id="UP000054477"/>
    </source>
</evidence>
<accession>A0A0C9XW62</accession>
<evidence type="ECO:0000256" key="1">
    <source>
        <dbReference type="SAM" id="MobiDB-lite"/>
    </source>
</evidence>
<dbReference type="STRING" id="1095629.A0A0C9XW62"/>
<reference evidence="3" key="2">
    <citation type="submission" date="2015-01" db="EMBL/GenBank/DDBJ databases">
        <title>Evolutionary Origins and Diversification of the Mycorrhizal Mutualists.</title>
        <authorList>
            <consortium name="DOE Joint Genome Institute"/>
            <consortium name="Mycorrhizal Genomics Consortium"/>
            <person name="Kohler A."/>
            <person name="Kuo A."/>
            <person name="Nagy L.G."/>
            <person name="Floudas D."/>
            <person name="Copeland A."/>
            <person name="Barry K.W."/>
            <person name="Cichocki N."/>
            <person name="Veneault-Fourrey C."/>
            <person name="LaButti K."/>
            <person name="Lindquist E.A."/>
            <person name="Lipzen A."/>
            <person name="Lundell T."/>
            <person name="Morin E."/>
            <person name="Murat C."/>
            <person name="Riley R."/>
            <person name="Ohm R."/>
            <person name="Sun H."/>
            <person name="Tunlid A."/>
            <person name="Henrissat B."/>
            <person name="Grigoriev I.V."/>
            <person name="Hibbett D.S."/>
            <person name="Martin F."/>
        </authorList>
    </citation>
    <scope>NUCLEOTIDE SEQUENCE [LARGE SCALE GENOMIC DNA]</scope>
    <source>
        <strain evidence="3">LaAM-08-1</strain>
    </source>
</reference>
<feature type="region of interest" description="Disordered" evidence="1">
    <location>
        <begin position="855"/>
        <end position="880"/>
    </location>
</feature>
<feature type="compositionally biased region" description="Basic and acidic residues" evidence="1">
    <location>
        <begin position="862"/>
        <end position="876"/>
    </location>
</feature>
<feature type="compositionally biased region" description="Basic residues" evidence="1">
    <location>
        <begin position="361"/>
        <end position="374"/>
    </location>
</feature>
<feature type="region of interest" description="Disordered" evidence="1">
    <location>
        <begin position="264"/>
        <end position="300"/>
    </location>
</feature>
<feature type="region of interest" description="Disordered" evidence="1">
    <location>
        <begin position="358"/>
        <end position="378"/>
    </location>
</feature>
<feature type="compositionally biased region" description="Polar residues" evidence="1">
    <location>
        <begin position="37"/>
        <end position="56"/>
    </location>
</feature>
<reference evidence="2 3" key="1">
    <citation type="submission" date="2014-04" db="EMBL/GenBank/DDBJ databases">
        <authorList>
            <consortium name="DOE Joint Genome Institute"/>
            <person name="Kuo A."/>
            <person name="Kohler A."/>
            <person name="Nagy L.G."/>
            <person name="Floudas D."/>
            <person name="Copeland A."/>
            <person name="Barry K.W."/>
            <person name="Cichocki N."/>
            <person name="Veneault-Fourrey C."/>
            <person name="LaButti K."/>
            <person name="Lindquist E.A."/>
            <person name="Lipzen A."/>
            <person name="Lundell T."/>
            <person name="Morin E."/>
            <person name="Murat C."/>
            <person name="Sun H."/>
            <person name="Tunlid A."/>
            <person name="Henrissat B."/>
            <person name="Grigoriev I.V."/>
            <person name="Hibbett D.S."/>
            <person name="Martin F."/>
            <person name="Nordberg H.P."/>
            <person name="Cantor M.N."/>
            <person name="Hua S.X."/>
        </authorList>
    </citation>
    <scope>NUCLEOTIDE SEQUENCE [LARGE SCALE GENOMIC DNA]</scope>
    <source>
        <strain evidence="2 3">LaAM-08-1</strain>
    </source>
</reference>
<gene>
    <name evidence="2" type="ORF">K443DRAFT_678125</name>
</gene>
<protein>
    <recommendedName>
        <fullName evidence="4">Rgp1-domain-containing protein</fullName>
    </recommendedName>
</protein>
<dbReference type="HOGENOM" id="CLU_005984_0_0_1"/>
<dbReference type="OrthoDB" id="1918at2759"/>
<proteinExistence type="predicted"/>
<evidence type="ECO:0008006" key="4">
    <source>
        <dbReference type="Google" id="ProtNLM"/>
    </source>
</evidence>
<keyword evidence="3" id="KW-1185">Reference proteome</keyword>
<dbReference type="Pfam" id="PF08737">
    <property type="entry name" value="Rgp1"/>
    <property type="match status" value="1"/>
</dbReference>
<sequence>MPSIAPSEDVDSAVRVVVMPAQSSYFAGETFSVTITFSNTHSSSPPEAGPSTSNSRPLHKRGAHSISSAPLARPPTSPGTPRMSAAPPPSRPKRGDDLPTRKGLVGRAWAPQSSENLPDLIEQRRKKLLAKSLSVSISPLELEEQLAVGTVATSAPHFQRSFNDVRPTNSPHVPSPLARTDALPLSSNHPHARKQSILDGQFSLDVLSPTTSVPPFPYSPNSSSSTFSLALDPIVEGAQSPYLSTPQLASPIIESFSPAPQINPRSNAVYAYPPPRHRPPPIGLGQPSARGDPEAARSASLPQSNVELVLYSYAQLTGTVSITPGASSTPEQIQTLNGVRSALLKQNVIGGGSMNITSSLHQHHPPSPRAHHNRSSSASFLSILSPSSLMPSATTAPPNSAASPWTAARWRSSSASAQIPSIPPSSKFYNTNNHTRGLGVSLLGNSSSSSTTMDGVSPEGPLPTFQVQPTMLAVDLALQPGESRSYTYSITLPDNLPPTFRGKSLAFSYELVVGTCRAGSSSNSASAGRSSANSVSRVMKVPIRVYNHVTVGLPPKPYDLLWPVNKRLGLYGPAPQGKVVELVGKPRVNGSNMLSFPASPSTSSSFKNGSLEELKEYAQRLVACLPAPPSPRSNGDEEKVEVQSLSDEVVNGQHLVVVDPERVMQLEEMRKKETEAEGGLTGCREAVEILTRNHKKASYDVNKDGVKVAVLTFTKCAFRLGETVCGVVELNDRMGRARVLRLSAILEAHETLPPTISSPSTARHLRRVHAEHYASFTLNTRRTTFSLDIPSDASPAFQICIGAPSSSSSHASGGGGGLEWKVRLCLLVAVAAESSHPGTEGVRMKTLVRDGPRGAWGSSWRAPDHVAPLEKPDRAQQQRTTTKSWAELLASPLLLLSTSHDEGDGYVDGEEGGMGEGGYDGIKPDLAGGVGVGVDYGGGEEGWREVRLETVECEVPIKVWPGNTAFKATDVVFDV</sequence>
<dbReference type="Proteomes" id="UP000054477">
    <property type="component" value="Unassembled WGS sequence"/>
</dbReference>
<organism evidence="2 3">
    <name type="scientific">Laccaria amethystina LaAM-08-1</name>
    <dbReference type="NCBI Taxonomy" id="1095629"/>
    <lineage>
        <taxon>Eukaryota</taxon>
        <taxon>Fungi</taxon>
        <taxon>Dikarya</taxon>
        <taxon>Basidiomycota</taxon>
        <taxon>Agaricomycotina</taxon>
        <taxon>Agaricomycetes</taxon>
        <taxon>Agaricomycetidae</taxon>
        <taxon>Agaricales</taxon>
        <taxon>Agaricineae</taxon>
        <taxon>Hydnangiaceae</taxon>
        <taxon>Laccaria</taxon>
    </lineage>
</organism>
<dbReference type="EMBL" id="KN838601">
    <property type="protein sequence ID" value="KIK01852.1"/>
    <property type="molecule type" value="Genomic_DNA"/>
</dbReference>
<dbReference type="PANTHER" id="PTHR12507">
    <property type="entry name" value="REDUCED GROWTH PHENOTYPE 1 RGP1, YEAST -RELATED"/>
    <property type="match status" value="1"/>
</dbReference>
<name>A0A0C9XW62_9AGAR</name>
<evidence type="ECO:0000313" key="2">
    <source>
        <dbReference type="EMBL" id="KIK01852.1"/>
    </source>
</evidence>